<name>J9VYI9_LENBU</name>
<dbReference type="EMBL" id="CP003043">
    <property type="protein sequence ID" value="AFR99323.1"/>
    <property type="molecule type" value="Genomic_DNA"/>
</dbReference>
<organism evidence="1 2">
    <name type="scientific">Lentilactobacillus buchneri subsp. silagei CD034</name>
    <dbReference type="NCBI Taxonomy" id="1071400"/>
    <lineage>
        <taxon>Bacteria</taxon>
        <taxon>Bacillati</taxon>
        <taxon>Bacillota</taxon>
        <taxon>Bacilli</taxon>
        <taxon>Lactobacillales</taxon>
        <taxon>Lactobacillaceae</taxon>
        <taxon>Lentilactobacillus</taxon>
        <taxon>Lentilactobacillus buchneri subsp. silagei</taxon>
    </lineage>
</organism>
<gene>
    <name evidence="1" type="ORF">LBUCD034_0215</name>
</gene>
<reference evidence="1 2" key="1">
    <citation type="journal article" date="2012" name="J. Biotechnol.">
        <title>Insights into the completely annotated genome of Lactobacillus buchneri CD034, a strain isolated from stable grass silage.</title>
        <authorList>
            <person name="Heinl S."/>
            <person name="Wibberg D."/>
            <person name="Eikmeyer F."/>
            <person name="Szczepanowski R."/>
            <person name="Blom J."/>
            <person name="Linke B."/>
            <person name="Goesmann A."/>
            <person name="Grabherr R."/>
            <person name="Schwab H."/>
            <person name="Puhler A."/>
            <person name="Schluter A."/>
        </authorList>
    </citation>
    <scope>NUCLEOTIDE SEQUENCE [LARGE SCALE GENOMIC DNA]</scope>
    <source>
        <strain evidence="1 2">CD034</strain>
    </source>
</reference>
<dbReference type="PATRIC" id="fig|1071400.3.peg.211"/>
<dbReference type="KEGG" id="lbn:LBUCD034_0215"/>
<dbReference type="Proteomes" id="UP000007332">
    <property type="component" value="Chromosome"/>
</dbReference>
<proteinExistence type="predicted"/>
<evidence type="ECO:0000313" key="1">
    <source>
        <dbReference type="EMBL" id="AFR99323.1"/>
    </source>
</evidence>
<dbReference type="AlphaFoldDB" id="J9VYI9"/>
<sequence>MAAGVIYTGIQTPITAILPSLTTNGQERINANTFRMCGGAIGIR</sequence>
<dbReference type="HOGENOM" id="CLU_3217750_0_0_9"/>
<protein>
    <submittedName>
        <fullName evidence="1">Uncharacterized protein</fullName>
    </submittedName>
</protein>
<keyword evidence="2" id="KW-1185">Reference proteome</keyword>
<evidence type="ECO:0000313" key="2">
    <source>
        <dbReference type="Proteomes" id="UP000007332"/>
    </source>
</evidence>
<accession>J9VYI9</accession>